<protein>
    <recommendedName>
        <fullName evidence="8">HIT-type domain-containing protein</fullName>
    </recommendedName>
</protein>
<evidence type="ECO:0000256" key="2">
    <source>
        <dbReference type="ARBA" id="ARBA00022723"/>
    </source>
</evidence>
<dbReference type="InParanoid" id="M4B8F0"/>
<dbReference type="CDD" id="cd23023">
    <property type="entry name" value="zf-HIT_BCD1"/>
    <property type="match status" value="1"/>
</dbReference>
<dbReference type="VEuPathDB" id="FungiDB:HpaG802555"/>
<keyword evidence="2" id="KW-0479">Metal-binding</keyword>
<dbReference type="Pfam" id="PF25790">
    <property type="entry name" value="BCD1"/>
    <property type="match status" value="1"/>
</dbReference>
<dbReference type="AlphaFoldDB" id="M4B8F0"/>
<reference evidence="10" key="1">
    <citation type="journal article" date="2010" name="Science">
        <title>Signatures of adaptation to obligate biotrophy in the Hyaloperonospora arabidopsidis genome.</title>
        <authorList>
            <person name="Baxter L."/>
            <person name="Tripathy S."/>
            <person name="Ishaque N."/>
            <person name="Boot N."/>
            <person name="Cabral A."/>
            <person name="Kemen E."/>
            <person name="Thines M."/>
            <person name="Ah-Fong A."/>
            <person name="Anderson R."/>
            <person name="Badejoko W."/>
            <person name="Bittner-Eddy P."/>
            <person name="Boore J.L."/>
            <person name="Chibucos M.C."/>
            <person name="Coates M."/>
            <person name="Dehal P."/>
            <person name="Delehaunty K."/>
            <person name="Dong S."/>
            <person name="Downton P."/>
            <person name="Dumas B."/>
            <person name="Fabro G."/>
            <person name="Fronick C."/>
            <person name="Fuerstenberg S.I."/>
            <person name="Fulton L."/>
            <person name="Gaulin E."/>
            <person name="Govers F."/>
            <person name="Hughes L."/>
            <person name="Humphray S."/>
            <person name="Jiang R.H."/>
            <person name="Judelson H."/>
            <person name="Kamoun S."/>
            <person name="Kyung K."/>
            <person name="Meijer H."/>
            <person name="Minx P."/>
            <person name="Morris P."/>
            <person name="Nelson J."/>
            <person name="Phuntumart V."/>
            <person name="Qutob D."/>
            <person name="Rehmany A."/>
            <person name="Rougon-Cardoso A."/>
            <person name="Ryden P."/>
            <person name="Torto-Alalibo T."/>
            <person name="Studholme D."/>
            <person name="Wang Y."/>
            <person name="Win J."/>
            <person name="Wood J."/>
            <person name="Clifton S.W."/>
            <person name="Rogers J."/>
            <person name="Van den Ackerveken G."/>
            <person name="Jones J.D."/>
            <person name="McDowell J.M."/>
            <person name="Beynon J."/>
            <person name="Tyler B.M."/>
        </authorList>
    </citation>
    <scope>NUCLEOTIDE SEQUENCE [LARGE SCALE GENOMIC DNA]</scope>
    <source>
        <strain evidence="10">Emoy2</strain>
    </source>
</reference>
<sequence>MVNVNDNNQCARSDAAEPTSLPLPLLDTDETSACVQCYKTDVKYRCPRCERLTCSLQCCVGHKKQFDCNGKRDRTKFVQLQKFTNADLSSDFFFLEEVARSTNSAARSQSQLNATVRRYGSNKKHKKSARMEQPGRQLSHLVNPDVPADWLTRFPVAVQLFAKHAAGRGVALTILALGMSKRTRNSSYMDTKKKTIFWRVEWLFPSAEVPVNHFEERADEKMTLYALIEKYLTPTQENVGVRGKLKKYAVPDWEKQILLLLRKEFTPASCPEYYRLNGNESLGSNLKRKAVVEFPVITVALVANADKYPVAHDIIEAIDSIEKDQRPYTTEIKAVEAETEELSHKTGSELLTFDDTGSLVNPFATSEKDDRQAKATVQSKKLPIEEVRVSAH</sequence>
<dbReference type="InterPro" id="IPR007529">
    <property type="entry name" value="Znf_HIT"/>
</dbReference>
<dbReference type="GO" id="GO:0070761">
    <property type="term" value="C:pre-snoRNP complex"/>
    <property type="evidence" value="ECO:0007669"/>
    <property type="project" value="TreeGrafter"/>
</dbReference>
<dbReference type="PANTHER" id="PTHR13483">
    <property type="entry name" value="BOX C_D SNORNA PROTEIN 1-RELATED"/>
    <property type="match status" value="1"/>
</dbReference>
<comment type="function">
    <text evidence="5">Required for box C/D snoRNAs accumulation involved in snoRNA processing, snoRNA transport to the nucleolus and ribosome biogenesis.</text>
</comment>
<evidence type="ECO:0000256" key="1">
    <source>
        <dbReference type="ARBA" id="ARBA00022553"/>
    </source>
</evidence>
<keyword evidence="1" id="KW-0597">Phosphoprotein</keyword>
<dbReference type="GO" id="GO:0048254">
    <property type="term" value="P:snoRNA localization"/>
    <property type="evidence" value="ECO:0007669"/>
    <property type="project" value="TreeGrafter"/>
</dbReference>
<keyword evidence="4" id="KW-0862">Zinc</keyword>
<reference evidence="9" key="2">
    <citation type="submission" date="2015-06" db="UniProtKB">
        <authorList>
            <consortium name="EnsemblProtists"/>
        </authorList>
    </citation>
    <scope>IDENTIFICATION</scope>
    <source>
        <strain evidence="9">Emoy2</strain>
    </source>
</reference>
<proteinExistence type="inferred from homology"/>
<dbReference type="HOGENOM" id="CLU_025524_2_2_1"/>
<dbReference type="EMBL" id="JH597989">
    <property type="status" value="NOT_ANNOTATED_CDS"/>
    <property type="molecule type" value="Genomic_DNA"/>
</dbReference>
<evidence type="ECO:0000256" key="3">
    <source>
        <dbReference type="ARBA" id="ARBA00022771"/>
    </source>
</evidence>
<comment type="similarity">
    <text evidence="6">Belongs to the BCD1 family.</text>
</comment>
<dbReference type="GO" id="GO:0000492">
    <property type="term" value="P:box C/D snoRNP assembly"/>
    <property type="evidence" value="ECO:0007669"/>
    <property type="project" value="TreeGrafter"/>
</dbReference>
<dbReference type="PANTHER" id="PTHR13483:SF3">
    <property type="entry name" value="BOX C_D SNORNA PROTEIN 1"/>
    <property type="match status" value="1"/>
</dbReference>
<dbReference type="GO" id="GO:0000463">
    <property type="term" value="P:maturation of LSU-rRNA from tricistronic rRNA transcript (SSU-rRNA, 5.8S rRNA, LSU-rRNA)"/>
    <property type="evidence" value="ECO:0007669"/>
    <property type="project" value="TreeGrafter"/>
</dbReference>
<dbReference type="eggNOG" id="KOG2858">
    <property type="taxonomic scope" value="Eukaryota"/>
</dbReference>
<dbReference type="SUPFAM" id="SSF144232">
    <property type="entry name" value="HIT/MYND zinc finger-like"/>
    <property type="match status" value="1"/>
</dbReference>
<accession>M4B8F0</accession>
<keyword evidence="3 7" id="KW-0863">Zinc-finger</keyword>
<name>M4B8F0_HYAAE</name>
<evidence type="ECO:0000313" key="9">
    <source>
        <dbReference type="EnsemblProtists" id="HpaP802555"/>
    </source>
</evidence>
<evidence type="ECO:0000313" key="10">
    <source>
        <dbReference type="Proteomes" id="UP000011713"/>
    </source>
</evidence>
<evidence type="ECO:0000259" key="8">
    <source>
        <dbReference type="PROSITE" id="PS51083"/>
    </source>
</evidence>
<evidence type="ECO:0000256" key="7">
    <source>
        <dbReference type="PROSITE-ProRule" id="PRU00453"/>
    </source>
</evidence>
<keyword evidence="10" id="KW-1185">Reference proteome</keyword>
<evidence type="ECO:0000256" key="6">
    <source>
        <dbReference type="ARBA" id="ARBA00049654"/>
    </source>
</evidence>
<dbReference type="PROSITE" id="PS51083">
    <property type="entry name" value="ZF_HIT"/>
    <property type="match status" value="1"/>
</dbReference>
<dbReference type="GO" id="GO:0008270">
    <property type="term" value="F:zinc ion binding"/>
    <property type="evidence" value="ECO:0007669"/>
    <property type="project" value="UniProtKB-UniRule"/>
</dbReference>
<dbReference type="Gene3D" id="3.30.60.190">
    <property type="match status" value="1"/>
</dbReference>
<dbReference type="GO" id="GO:0005634">
    <property type="term" value="C:nucleus"/>
    <property type="evidence" value="ECO:0007669"/>
    <property type="project" value="TreeGrafter"/>
</dbReference>
<organism evidence="9 10">
    <name type="scientific">Hyaloperonospora arabidopsidis (strain Emoy2)</name>
    <name type="common">Downy mildew agent</name>
    <name type="synonym">Peronospora arabidopsidis</name>
    <dbReference type="NCBI Taxonomy" id="559515"/>
    <lineage>
        <taxon>Eukaryota</taxon>
        <taxon>Sar</taxon>
        <taxon>Stramenopiles</taxon>
        <taxon>Oomycota</taxon>
        <taxon>Peronosporomycetes</taxon>
        <taxon>Peronosporales</taxon>
        <taxon>Peronosporaceae</taxon>
        <taxon>Hyaloperonospora</taxon>
    </lineage>
</organism>
<dbReference type="STRING" id="559515.M4B8F0"/>
<feature type="domain" description="HIT-type" evidence="8">
    <location>
        <begin position="34"/>
        <end position="68"/>
    </location>
</feature>
<dbReference type="InterPro" id="IPR051639">
    <property type="entry name" value="BCD1"/>
</dbReference>
<evidence type="ECO:0000256" key="4">
    <source>
        <dbReference type="ARBA" id="ARBA00022833"/>
    </source>
</evidence>
<evidence type="ECO:0000256" key="5">
    <source>
        <dbReference type="ARBA" id="ARBA00049598"/>
    </source>
</evidence>
<dbReference type="OMA" id="YWRVEWL"/>
<dbReference type="Proteomes" id="UP000011713">
    <property type="component" value="Unassembled WGS sequence"/>
</dbReference>
<dbReference type="EnsemblProtists" id="HpaT802555">
    <property type="protein sequence ID" value="HpaP802555"/>
    <property type="gene ID" value="HpaG802555"/>
</dbReference>
<dbReference type="InterPro" id="IPR057721">
    <property type="entry name" value="BCD1_alpha/beta"/>
</dbReference>